<dbReference type="Proteomes" id="UP000075920">
    <property type="component" value="Unassembled WGS sequence"/>
</dbReference>
<protein>
    <recommendedName>
        <fullName evidence="4">Transmembrane protein</fullName>
    </recommendedName>
</protein>
<feature type="transmembrane region" description="Helical" evidence="1">
    <location>
        <begin position="95"/>
        <end position="113"/>
    </location>
</feature>
<proteinExistence type="predicted"/>
<reference evidence="2" key="2">
    <citation type="submission" date="2020-05" db="UniProtKB">
        <authorList>
            <consortium name="EnsemblMetazoa"/>
        </authorList>
    </citation>
    <scope>IDENTIFICATION</scope>
    <source>
        <strain evidence="2">MINIMUS1</strain>
    </source>
</reference>
<keyword evidence="1" id="KW-0472">Membrane</keyword>
<evidence type="ECO:0000256" key="1">
    <source>
        <dbReference type="SAM" id="Phobius"/>
    </source>
</evidence>
<dbReference type="AlphaFoldDB" id="A0A182WMR3"/>
<name>A0A182WMR3_9DIPT</name>
<evidence type="ECO:0008006" key="4">
    <source>
        <dbReference type="Google" id="ProtNLM"/>
    </source>
</evidence>
<evidence type="ECO:0000313" key="2">
    <source>
        <dbReference type="EnsemblMetazoa" id="AMIN014027-PA"/>
    </source>
</evidence>
<organism evidence="2 3">
    <name type="scientific">Anopheles minimus</name>
    <dbReference type="NCBI Taxonomy" id="112268"/>
    <lineage>
        <taxon>Eukaryota</taxon>
        <taxon>Metazoa</taxon>
        <taxon>Ecdysozoa</taxon>
        <taxon>Arthropoda</taxon>
        <taxon>Hexapoda</taxon>
        <taxon>Insecta</taxon>
        <taxon>Pterygota</taxon>
        <taxon>Neoptera</taxon>
        <taxon>Endopterygota</taxon>
        <taxon>Diptera</taxon>
        <taxon>Nematocera</taxon>
        <taxon>Culicoidea</taxon>
        <taxon>Culicidae</taxon>
        <taxon>Anophelinae</taxon>
        <taxon>Anopheles</taxon>
    </lineage>
</organism>
<sequence length="144" mass="16428">MKTKKQTPTHTHILRNKSEPYILIVPLSPFPKPSLHPRNHTDVTLGGSVLRTQHRNIIRTNRSKRSFAFSDGGDSRVLRCSDRAIRPKRNHRCRCATFPAHPACSVFCVSLSLPPPSRILSLMLVIFLLFSLLRNTFYCFAPFC</sequence>
<feature type="transmembrane region" description="Helical" evidence="1">
    <location>
        <begin position="119"/>
        <end position="141"/>
    </location>
</feature>
<dbReference type="EnsemblMetazoa" id="AMIN014027-RA">
    <property type="protein sequence ID" value="AMIN014027-PA"/>
    <property type="gene ID" value="AMIN014027"/>
</dbReference>
<keyword evidence="1" id="KW-1133">Transmembrane helix</keyword>
<evidence type="ECO:0000313" key="3">
    <source>
        <dbReference type="Proteomes" id="UP000075920"/>
    </source>
</evidence>
<reference evidence="3" key="1">
    <citation type="submission" date="2013-03" db="EMBL/GenBank/DDBJ databases">
        <title>The Genome Sequence of Anopheles minimus MINIMUS1.</title>
        <authorList>
            <consortium name="The Broad Institute Genomics Platform"/>
            <person name="Neafsey D.E."/>
            <person name="Walton C."/>
            <person name="Walker B."/>
            <person name="Young S.K."/>
            <person name="Zeng Q."/>
            <person name="Gargeya S."/>
            <person name="Fitzgerald M."/>
            <person name="Haas B."/>
            <person name="Abouelleil A."/>
            <person name="Allen A.W."/>
            <person name="Alvarado L."/>
            <person name="Arachchi H.M."/>
            <person name="Berlin A.M."/>
            <person name="Chapman S.B."/>
            <person name="Gainer-Dewar J."/>
            <person name="Goldberg J."/>
            <person name="Griggs A."/>
            <person name="Gujja S."/>
            <person name="Hansen M."/>
            <person name="Howarth C."/>
            <person name="Imamovic A."/>
            <person name="Ireland A."/>
            <person name="Larimer J."/>
            <person name="McCowan C."/>
            <person name="Murphy C."/>
            <person name="Pearson M."/>
            <person name="Poon T.W."/>
            <person name="Priest M."/>
            <person name="Roberts A."/>
            <person name="Saif S."/>
            <person name="Shea T."/>
            <person name="Sisk P."/>
            <person name="Sykes S."/>
            <person name="Wortman J."/>
            <person name="Nusbaum C."/>
            <person name="Birren B."/>
        </authorList>
    </citation>
    <scope>NUCLEOTIDE SEQUENCE [LARGE SCALE GENOMIC DNA]</scope>
    <source>
        <strain evidence="3">MINIMUS1</strain>
    </source>
</reference>
<accession>A0A182WMR3</accession>
<keyword evidence="3" id="KW-1185">Reference proteome</keyword>
<keyword evidence="1" id="KW-0812">Transmembrane</keyword>
<dbReference type="VEuPathDB" id="VectorBase:AMIN014027"/>